<dbReference type="Pfam" id="PF08145">
    <property type="entry name" value="BOP1NT"/>
    <property type="match status" value="1"/>
</dbReference>
<feature type="compositionally biased region" description="Basic residues" evidence="7">
    <location>
        <begin position="67"/>
        <end position="77"/>
    </location>
</feature>
<dbReference type="GO" id="GO:0000463">
    <property type="term" value="P:maturation of LSU-rRNA from tricistronic rRNA transcript (SSU-rRNA, 5.8S rRNA, LSU-rRNA)"/>
    <property type="evidence" value="ECO:0007669"/>
    <property type="project" value="UniProtKB-UniRule"/>
</dbReference>
<evidence type="ECO:0000256" key="3">
    <source>
        <dbReference type="ARBA" id="ARBA00022574"/>
    </source>
</evidence>
<feature type="compositionally biased region" description="Basic and acidic residues" evidence="7">
    <location>
        <begin position="94"/>
        <end position="103"/>
    </location>
</feature>
<keyword evidence="5 6" id="KW-0539">Nucleus</keyword>
<keyword evidence="4" id="KW-0677">Repeat</keyword>
<dbReference type="SUPFAM" id="SSF50978">
    <property type="entry name" value="WD40 repeat-like"/>
    <property type="match status" value="1"/>
</dbReference>
<dbReference type="InterPro" id="IPR028598">
    <property type="entry name" value="BOP1/Erb1"/>
</dbReference>
<dbReference type="InterPro" id="IPR015943">
    <property type="entry name" value="WD40/YVTN_repeat-like_dom_sf"/>
</dbReference>
<dbReference type="InterPro" id="IPR012953">
    <property type="entry name" value="BOP1_N_dom"/>
</dbReference>
<dbReference type="SMART" id="SM01035">
    <property type="entry name" value="BOP1NT"/>
    <property type="match status" value="1"/>
</dbReference>
<dbReference type="HAMAP" id="MF_03027">
    <property type="entry name" value="BOP1"/>
    <property type="match status" value="1"/>
</dbReference>
<feature type="compositionally biased region" description="Acidic residues" evidence="7">
    <location>
        <begin position="611"/>
        <end position="671"/>
    </location>
</feature>
<reference evidence="9 10" key="1">
    <citation type="submission" date="2011-09" db="EMBL/GenBank/DDBJ databases">
        <title>The Genome Sequence of Plasmodium vivax North Korean.</title>
        <authorList>
            <consortium name="The Broad Institute Genome Sequencing Platform"/>
            <consortium name="The Broad Institute Genome Sequencing Center for Infectious Disease"/>
            <person name="Neafsey D."/>
            <person name="Carlton J."/>
            <person name="Barnwell J."/>
            <person name="Collins W."/>
            <person name="Escalante A."/>
            <person name="Mullikin J."/>
            <person name="Saul A."/>
            <person name="Guigo R."/>
            <person name="Camara F."/>
            <person name="Young S.K."/>
            <person name="Zeng Q."/>
            <person name="Gargeya S."/>
            <person name="Fitzgerald M."/>
            <person name="Haas B."/>
            <person name="Abouelleil A."/>
            <person name="Alvarado L."/>
            <person name="Arachchi H.M."/>
            <person name="Berlin A."/>
            <person name="Brown A."/>
            <person name="Chapman S.B."/>
            <person name="Chen Z."/>
            <person name="Dunbar C."/>
            <person name="Freedman E."/>
            <person name="Gearin G."/>
            <person name="Gellesch M."/>
            <person name="Goldberg J."/>
            <person name="Griggs A."/>
            <person name="Gujja S."/>
            <person name="Heiman D."/>
            <person name="Howarth C."/>
            <person name="Larson L."/>
            <person name="Lui A."/>
            <person name="MacDonald P.J.P."/>
            <person name="Montmayeur A."/>
            <person name="Murphy C."/>
            <person name="Neiman D."/>
            <person name="Pearson M."/>
            <person name="Priest M."/>
            <person name="Roberts A."/>
            <person name="Saif S."/>
            <person name="Shea T."/>
            <person name="Shenoy N."/>
            <person name="Sisk P."/>
            <person name="Stolte C."/>
            <person name="Sykes S."/>
            <person name="Wortman J."/>
            <person name="Nusbaum C."/>
            <person name="Birren B."/>
        </authorList>
    </citation>
    <scope>NUCLEOTIDE SEQUENCE [LARGE SCALE GENOMIC DNA]</scope>
    <source>
        <strain evidence="9 10">North Korean</strain>
    </source>
</reference>
<gene>
    <name evidence="9" type="ORF">PVNG_05068</name>
</gene>
<feature type="compositionally biased region" description="Basic and acidic residues" evidence="7">
    <location>
        <begin position="50"/>
        <end position="66"/>
    </location>
</feature>
<dbReference type="OrthoDB" id="5571054at2759"/>
<dbReference type="EMBL" id="KQ235544">
    <property type="protein sequence ID" value="KMZ97272.1"/>
    <property type="molecule type" value="Genomic_DNA"/>
</dbReference>
<dbReference type="Gene3D" id="2.130.10.10">
    <property type="entry name" value="YVTN repeat-like/Quinoprotein amine dehydrogenase"/>
    <property type="match status" value="1"/>
</dbReference>
<feature type="region of interest" description="Disordered" evidence="7">
    <location>
        <begin position="603"/>
        <end position="691"/>
    </location>
</feature>
<dbReference type="InterPro" id="IPR036322">
    <property type="entry name" value="WD40_repeat_dom_sf"/>
</dbReference>
<keyword evidence="1 6" id="KW-0690">Ribosome biogenesis</keyword>
<dbReference type="GO" id="GO:0030687">
    <property type="term" value="C:preribosome, large subunit precursor"/>
    <property type="evidence" value="ECO:0007669"/>
    <property type="project" value="UniProtKB-UniRule"/>
</dbReference>
<evidence type="ECO:0000313" key="9">
    <source>
        <dbReference type="EMBL" id="KMZ97272.1"/>
    </source>
</evidence>
<dbReference type="GO" id="GO:0043021">
    <property type="term" value="F:ribonucleoprotein complex binding"/>
    <property type="evidence" value="ECO:0007669"/>
    <property type="project" value="UniProtKB-UniRule"/>
</dbReference>
<comment type="subcellular location">
    <subcellularLocation>
        <location evidence="6">Nucleus</location>
        <location evidence="6">Nucleolus</location>
    </subcellularLocation>
    <subcellularLocation>
        <location evidence="6">Nucleus</location>
        <location evidence="6">Nucleoplasm</location>
    </subcellularLocation>
</comment>
<dbReference type="Proteomes" id="UP000053239">
    <property type="component" value="Unassembled WGS sequence"/>
</dbReference>
<evidence type="ECO:0000259" key="8">
    <source>
        <dbReference type="SMART" id="SM01035"/>
    </source>
</evidence>
<dbReference type="InterPro" id="IPR001680">
    <property type="entry name" value="WD40_rpt"/>
</dbReference>
<evidence type="ECO:0000256" key="6">
    <source>
        <dbReference type="HAMAP-Rule" id="MF_03027"/>
    </source>
</evidence>
<feature type="region of interest" description="Disordered" evidence="7">
    <location>
        <begin position="1"/>
        <end position="198"/>
    </location>
</feature>
<organism evidence="9 10">
    <name type="scientific">Plasmodium vivax North Korean</name>
    <dbReference type="NCBI Taxonomy" id="1035514"/>
    <lineage>
        <taxon>Eukaryota</taxon>
        <taxon>Sar</taxon>
        <taxon>Alveolata</taxon>
        <taxon>Apicomplexa</taxon>
        <taxon>Aconoidasida</taxon>
        <taxon>Haemosporida</taxon>
        <taxon>Plasmodiidae</taxon>
        <taxon>Plasmodium</taxon>
        <taxon>Plasmodium (Plasmodium)</taxon>
    </lineage>
</organism>
<name>A0A0J9TR66_PLAVI</name>
<dbReference type="GO" id="GO:0000466">
    <property type="term" value="P:maturation of 5.8S rRNA from tricistronic rRNA transcript (SSU-rRNA, 5.8S rRNA, LSU-rRNA)"/>
    <property type="evidence" value="ECO:0007669"/>
    <property type="project" value="UniProtKB-UniRule"/>
</dbReference>
<feature type="compositionally biased region" description="Polar residues" evidence="7">
    <location>
        <begin position="179"/>
        <end position="192"/>
    </location>
</feature>
<dbReference type="PANTHER" id="PTHR17605">
    <property type="entry name" value="RIBOSOME BIOGENESIS PROTEIN BOP1 BLOCK OF PROLIFERATION 1 PROTEIN"/>
    <property type="match status" value="1"/>
</dbReference>
<feature type="domain" description="BOP1 N-terminal" evidence="8">
    <location>
        <begin position="226"/>
        <end position="474"/>
    </location>
</feature>
<evidence type="ECO:0000313" key="10">
    <source>
        <dbReference type="Proteomes" id="UP000053239"/>
    </source>
</evidence>
<evidence type="ECO:0000256" key="4">
    <source>
        <dbReference type="ARBA" id="ARBA00022737"/>
    </source>
</evidence>
<feature type="compositionally biased region" description="Basic and acidic residues" evidence="7">
    <location>
        <begin position="150"/>
        <end position="164"/>
    </location>
</feature>
<sequence length="963" mass="110252">MSEEKDYLTGSTSAESHSGRGKDPEGEMVSSPNSSGDSKTGIEEGGLPDAAREGKADKERNAERRAAKMRKEKKKKKGGTEERVEAGAKAGAKAGDKAGDKAGMKQKKKGQNKSEGKGENGTEEKITAKKGPEKSGRRAEKKKSHKKGASKKEGKGELTNERKSRGGKHPKKGTDYEDTTGSDAFNSSVKSANTRRGKNIFANEEIDESDDEYNLNTLGDFDLKHYEDLDIVGYDIWGNKIQKKDENAIDDFLESKRDQNAWKKIKDKKNNRVVELTNQDLEIIRSIRQGKVAKRMNEENYVYENEKEEYKLGVKEPANRKYKQSAEEKKKIQQLIMHLMDKEKNPEKYKKEEDEFKLLYDLWKHKIYDDFNNVNEMNLPNILPGHKYSYNPPPELMYNSADRRKILKQNSDAFIPQNFEKIRNIEFYKKTYFELYQRCLDIYLCSRSLKNVLHIKKEDLLPKLPSTQSLKPYPQHPFVKYIMDDPLSGDKNKYLSQIDVSEDHHVVYTVQCGKLYIFDVLTSYNIAMIDLAYYYGAALPKGKGAEKSGGTAYENIRIKANKAYDIVAVSFANTILLFHYENFIPPAKSGADNIEEVYRMDSKRRKNSVGDGEEDSRGDETLEERDSEGDAAQLSDDDDFEGSLDGGDDDDDASEDGSDQGDDDEEEDHSDEELGKNEEETGETPSRRKCGPLSRTMAYYMTKGLLSVFHKNFKSSEEYVYSPDVDVKWKHIKPNDRKIKYCVAIQHEGKIRNFSWNKNGNYLSVTCLRKVGQYHYCYLHHLKSMKSIKLIKKYNQKRGDLVQSMFFPSSPYFLAAFQNGITIYNLKAKSKKERIVKKLRGIQNITCVDVHINESYILSSDEKGNVFIFDLDLSSNPYKKFHLQECSLKKVEFHKKYNLFYSLSSNGVVNLFYAKFFQDYVTNPVLLPITQLTSESKISDVTWSGRSPWLFAHTEGNFSVLYT</sequence>
<proteinExistence type="inferred from homology"/>
<protein>
    <recommendedName>
        <fullName evidence="6">Ribosome biogenesis protein BOP1 homolog</fullName>
    </recommendedName>
</protein>
<keyword evidence="2 6" id="KW-0698">rRNA processing</keyword>
<dbReference type="PANTHER" id="PTHR17605:SF0">
    <property type="entry name" value="RIBOSOME BIOGENESIS PROTEIN BOP1"/>
    <property type="match status" value="1"/>
</dbReference>
<dbReference type="GO" id="GO:0005654">
    <property type="term" value="C:nucleoplasm"/>
    <property type="evidence" value="ECO:0007669"/>
    <property type="project" value="UniProtKB-SubCell"/>
</dbReference>
<dbReference type="GO" id="GO:0070545">
    <property type="term" value="C:PeBoW complex"/>
    <property type="evidence" value="ECO:0007669"/>
    <property type="project" value="TreeGrafter"/>
</dbReference>
<comment type="function">
    <text evidence="6">Required for maturation of ribosomal RNAs and formation of the large ribosomal subunit.</text>
</comment>
<dbReference type="SMART" id="SM00320">
    <property type="entry name" value="WD40"/>
    <property type="match status" value="4"/>
</dbReference>
<comment type="similarity">
    <text evidence="6">Belongs to the WD repeat BOP1/ERB1 family.</text>
</comment>
<feature type="compositionally biased region" description="Basic residues" evidence="7">
    <location>
        <begin position="139"/>
        <end position="149"/>
    </location>
</feature>
<evidence type="ECO:0000256" key="7">
    <source>
        <dbReference type="SAM" id="MobiDB-lite"/>
    </source>
</evidence>
<evidence type="ECO:0000256" key="1">
    <source>
        <dbReference type="ARBA" id="ARBA00022517"/>
    </source>
</evidence>
<feature type="compositionally biased region" description="Basic and acidic residues" evidence="7">
    <location>
        <begin position="112"/>
        <end position="138"/>
    </location>
</feature>
<evidence type="ECO:0000256" key="5">
    <source>
        <dbReference type="ARBA" id="ARBA00023242"/>
    </source>
</evidence>
<accession>A0A0J9TR66</accession>
<dbReference type="AlphaFoldDB" id="A0A0J9TR66"/>
<evidence type="ECO:0000256" key="2">
    <source>
        <dbReference type="ARBA" id="ARBA00022552"/>
    </source>
</evidence>
<keyword evidence="3" id="KW-0853">WD repeat</keyword>